<accession>A0A419W6T3</accession>
<dbReference type="AlphaFoldDB" id="A0A419W6T3"/>
<organism evidence="2 3">
    <name type="scientific">Mangrovibacterium diazotrophicum</name>
    <dbReference type="NCBI Taxonomy" id="1261403"/>
    <lineage>
        <taxon>Bacteria</taxon>
        <taxon>Pseudomonadati</taxon>
        <taxon>Bacteroidota</taxon>
        <taxon>Bacteroidia</taxon>
        <taxon>Marinilabiliales</taxon>
        <taxon>Prolixibacteraceae</taxon>
        <taxon>Mangrovibacterium</taxon>
    </lineage>
</organism>
<evidence type="ECO:0000256" key="1">
    <source>
        <dbReference type="SAM" id="SignalP"/>
    </source>
</evidence>
<sequence length="235" mass="27007">MEGENNKTFNRSMIKSCLIAALLLLTLSGFCQTKKDSESYVITIDGDTIYGVLKKRSEIDMCKGIRFYSNQDPSIESRYTAADLEGFYLGSKDLSYRSFTNEKVIGGFSKEYDGFWKLLFDGELSLYKLSLPPQELDGIKRYVYAYMLQTDTASFLLTNSVAVKKKEQEFFVSANQSFTNVKTFHGVKNEYLRILNYAFQDCDEVCLKLARVGFNDDELTQIVKDYVDCKQTKRR</sequence>
<dbReference type="Proteomes" id="UP000283387">
    <property type="component" value="Unassembled WGS sequence"/>
</dbReference>
<gene>
    <name evidence="2" type="ORF">BC643_1522</name>
</gene>
<keyword evidence="1" id="KW-0732">Signal</keyword>
<evidence type="ECO:0008006" key="4">
    <source>
        <dbReference type="Google" id="ProtNLM"/>
    </source>
</evidence>
<reference evidence="2 3" key="1">
    <citation type="submission" date="2018-09" db="EMBL/GenBank/DDBJ databases">
        <title>Genomic Encyclopedia of Archaeal and Bacterial Type Strains, Phase II (KMG-II): from individual species to whole genera.</title>
        <authorList>
            <person name="Goeker M."/>
        </authorList>
    </citation>
    <scope>NUCLEOTIDE SEQUENCE [LARGE SCALE GENOMIC DNA]</scope>
    <source>
        <strain evidence="2 3">DSM 27148</strain>
    </source>
</reference>
<comment type="caution">
    <text evidence="2">The sequence shown here is derived from an EMBL/GenBank/DDBJ whole genome shotgun (WGS) entry which is preliminary data.</text>
</comment>
<proteinExistence type="predicted"/>
<name>A0A419W6T3_9BACT</name>
<dbReference type="EMBL" id="RAPN01000001">
    <property type="protein sequence ID" value="RKD91173.1"/>
    <property type="molecule type" value="Genomic_DNA"/>
</dbReference>
<evidence type="ECO:0000313" key="3">
    <source>
        <dbReference type="Proteomes" id="UP000283387"/>
    </source>
</evidence>
<protein>
    <recommendedName>
        <fullName evidence="4">DKNYY family protein</fullName>
    </recommendedName>
</protein>
<feature type="chain" id="PRO_5019021092" description="DKNYY family protein" evidence="1">
    <location>
        <begin position="34"/>
        <end position="235"/>
    </location>
</feature>
<keyword evidence="3" id="KW-1185">Reference proteome</keyword>
<evidence type="ECO:0000313" key="2">
    <source>
        <dbReference type="EMBL" id="RKD91173.1"/>
    </source>
</evidence>
<feature type="signal peptide" evidence="1">
    <location>
        <begin position="1"/>
        <end position="33"/>
    </location>
</feature>